<reference evidence="1 2" key="1">
    <citation type="submission" date="2020-02" db="EMBL/GenBank/DDBJ databases">
        <title>Draft genome sequence of Haematococcus lacustris strain NIES-144.</title>
        <authorList>
            <person name="Morimoto D."/>
            <person name="Nakagawa S."/>
            <person name="Yoshida T."/>
            <person name="Sawayama S."/>
        </authorList>
    </citation>
    <scope>NUCLEOTIDE SEQUENCE [LARGE SCALE GENOMIC DNA]</scope>
    <source>
        <strain evidence="1 2">NIES-144</strain>
    </source>
</reference>
<organism evidence="1 2">
    <name type="scientific">Haematococcus lacustris</name>
    <name type="common">Green alga</name>
    <name type="synonym">Haematococcus pluvialis</name>
    <dbReference type="NCBI Taxonomy" id="44745"/>
    <lineage>
        <taxon>Eukaryota</taxon>
        <taxon>Viridiplantae</taxon>
        <taxon>Chlorophyta</taxon>
        <taxon>core chlorophytes</taxon>
        <taxon>Chlorophyceae</taxon>
        <taxon>CS clade</taxon>
        <taxon>Chlamydomonadales</taxon>
        <taxon>Haematococcaceae</taxon>
        <taxon>Haematococcus</taxon>
    </lineage>
</organism>
<dbReference type="AlphaFoldDB" id="A0A699YA84"/>
<evidence type="ECO:0000313" key="1">
    <source>
        <dbReference type="EMBL" id="GFH06241.1"/>
    </source>
</evidence>
<dbReference type="Proteomes" id="UP000485058">
    <property type="component" value="Unassembled WGS sequence"/>
</dbReference>
<comment type="caution">
    <text evidence="1">The sequence shown here is derived from an EMBL/GenBank/DDBJ whole genome shotgun (WGS) entry which is preliminary data.</text>
</comment>
<name>A0A699YA84_HAELA</name>
<protein>
    <submittedName>
        <fullName evidence="1">Uncharacterized protein</fullName>
    </submittedName>
</protein>
<sequence>MGSAKQDQGSTKKSKAHPGVAVPVWQPLHQQDGAGFRLIDANSSKLKATDLDKHRLSGMKQQGYLQDTLPLSCRMRHAVHRWLAPIQPHLQHLAAAGSAGTFLESSLKHITVTLATCDAVWEVYLDPKWAWQRLWLYGAQDRAPEQFFKKVRVDGWED</sequence>
<accession>A0A699YA84</accession>
<keyword evidence="2" id="KW-1185">Reference proteome</keyword>
<gene>
    <name evidence="1" type="ORF">HaLaN_00840</name>
</gene>
<dbReference type="EMBL" id="BLLF01000029">
    <property type="protein sequence ID" value="GFH06241.1"/>
    <property type="molecule type" value="Genomic_DNA"/>
</dbReference>
<evidence type="ECO:0000313" key="2">
    <source>
        <dbReference type="Proteomes" id="UP000485058"/>
    </source>
</evidence>
<proteinExistence type="predicted"/>